<dbReference type="OrthoDB" id="9972904at2759"/>
<dbReference type="SUPFAM" id="SSF48652">
    <property type="entry name" value="Tetraspanin"/>
    <property type="match status" value="1"/>
</dbReference>
<dbReference type="EMBL" id="OC960045">
    <property type="protein sequence ID" value="CAD7665325.1"/>
    <property type="molecule type" value="Genomic_DNA"/>
</dbReference>
<dbReference type="InterPro" id="IPR008952">
    <property type="entry name" value="Tetraspanin_EC2_sf"/>
</dbReference>
<comment type="subcellular location">
    <subcellularLocation>
        <location evidence="1">Membrane</location>
        <topology evidence="1">Multi-pass membrane protein</topology>
    </subcellularLocation>
</comment>
<keyword evidence="2" id="KW-0812">Transmembrane</keyword>
<evidence type="ECO:0000256" key="1">
    <source>
        <dbReference type="ARBA" id="ARBA00004141"/>
    </source>
</evidence>
<dbReference type="InterPro" id="IPR018499">
    <property type="entry name" value="Tetraspanin/Peripherin"/>
</dbReference>
<name>A0A7R9R0K1_9ACAR</name>
<reference evidence="5" key="1">
    <citation type="submission" date="2020-11" db="EMBL/GenBank/DDBJ databases">
        <authorList>
            <person name="Tran Van P."/>
        </authorList>
    </citation>
    <scope>NUCLEOTIDE SEQUENCE</scope>
</reference>
<keyword evidence="3" id="KW-1133">Transmembrane helix</keyword>
<evidence type="ECO:0000256" key="3">
    <source>
        <dbReference type="ARBA" id="ARBA00022989"/>
    </source>
</evidence>
<gene>
    <name evidence="5" type="ORF">ONB1V03_LOCUS21882</name>
</gene>
<dbReference type="EMBL" id="CAJPVJ010045220">
    <property type="protein sequence ID" value="CAG2182461.1"/>
    <property type="molecule type" value="Genomic_DNA"/>
</dbReference>
<dbReference type="GO" id="GO:0016020">
    <property type="term" value="C:membrane"/>
    <property type="evidence" value="ECO:0007669"/>
    <property type="project" value="UniProtKB-SubCell"/>
</dbReference>
<dbReference type="CDD" id="cd03127">
    <property type="entry name" value="tetraspanin_LEL"/>
    <property type="match status" value="1"/>
</dbReference>
<proteinExistence type="predicted"/>
<keyword evidence="4" id="KW-0472">Membrane</keyword>
<sequence length="97" mass="11429">AYFAFTYKHDIERNLKTSIAREFRKWNFSNTPSEVKKSIQCVQTSFKCCGVTDYRLDYYAVLPASCCDQWSKGDSADKTCYEWEVRHREGCMDKVEN</sequence>
<keyword evidence="6" id="KW-1185">Reference proteome</keyword>
<evidence type="ECO:0000256" key="2">
    <source>
        <dbReference type="ARBA" id="ARBA00022692"/>
    </source>
</evidence>
<accession>A0A7R9R0K1</accession>
<protein>
    <submittedName>
        <fullName evidence="5">Uncharacterized protein</fullName>
    </submittedName>
</protein>
<dbReference type="Gene3D" id="1.10.1450.10">
    <property type="entry name" value="Tetraspanin"/>
    <property type="match status" value="1"/>
</dbReference>
<dbReference type="Proteomes" id="UP000728032">
    <property type="component" value="Unassembled WGS sequence"/>
</dbReference>
<feature type="non-terminal residue" evidence="5">
    <location>
        <position position="1"/>
    </location>
</feature>
<dbReference type="AlphaFoldDB" id="A0A7R9R0K1"/>
<organism evidence="5">
    <name type="scientific">Oppiella nova</name>
    <dbReference type="NCBI Taxonomy" id="334625"/>
    <lineage>
        <taxon>Eukaryota</taxon>
        <taxon>Metazoa</taxon>
        <taxon>Ecdysozoa</taxon>
        <taxon>Arthropoda</taxon>
        <taxon>Chelicerata</taxon>
        <taxon>Arachnida</taxon>
        <taxon>Acari</taxon>
        <taxon>Acariformes</taxon>
        <taxon>Sarcoptiformes</taxon>
        <taxon>Oribatida</taxon>
        <taxon>Brachypylina</taxon>
        <taxon>Oppioidea</taxon>
        <taxon>Oppiidae</taxon>
        <taxon>Oppiella</taxon>
    </lineage>
</organism>
<evidence type="ECO:0000256" key="4">
    <source>
        <dbReference type="ARBA" id="ARBA00023136"/>
    </source>
</evidence>
<dbReference type="Pfam" id="PF00335">
    <property type="entry name" value="Tetraspanin"/>
    <property type="match status" value="1"/>
</dbReference>
<evidence type="ECO:0000313" key="5">
    <source>
        <dbReference type="EMBL" id="CAD7665325.1"/>
    </source>
</evidence>
<evidence type="ECO:0000313" key="6">
    <source>
        <dbReference type="Proteomes" id="UP000728032"/>
    </source>
</evidence>
<feature type="non-terminal residue" evidence="5">
    <location>
        <position position="97"/>
    </location>
</feature>